<accession>A0A6A5CH27</accession>
<evidence type="ECO:0000313" key="3">
    <source>
        <dbReference type="Proteomes" id="UP000444721"/>
    </source>
</evidence>
<evidence type="ECO:0000256" key="1">
    <source>
        <dbReference type="SAM" id="MobiDB-lite"/>
    </source>
</evidence>
<dbReference type="InterPro" id="IPR016024">
    <property type="entry name" value="ARM-type_fold"/>
</dbReference>
<dbReference type="VEuPathDB" id="AmoebaDB:NF0094180"/>
<dbReference type="SUPFAM" id="SSF48371">
    <property type="entry name" value="ARM repeat"/>
    <property type="match status" value="1"/>
</dbReference>
<keyword evidence="3" id="KW-1185">Reference proteome</keyword>
<comment type="caution">
    <text evidence="2">The sequence shown here is derived from an EMBL/GenBank/DDBJ whole genome shotgun (WGS) entry which is preliminary data.</text>
</comment>
<organism evidence="2 3">
    <name type="scientific">Naegleria fowleri</name>
    <name type="common">Brain eating amoeba</name>
    <dbReference type="NCBI Taxonomy" id="5763"/>
    <lineage>
        <taxon>Eukaryota</taxon>
        <taxon>Discoba</taxon>
        <taxon>Heterolobosea</taxon>
        <taxon>Tetramitia</taxon>
        <taxon>Eutetramitia</taxon>
        <taxon>Vahlkampfiidae</taxon>
        <taxon>Naegleria</taxon>
    </lineage>
</organism>
<protein>
    <recommendedName>
        <fullName evidence="4">Condensin complex subunit 1 C-terminal domain-containing protein</fullName>
    </recommendedName>
</protein>
<dbReference type="OrthoDB" id="10407124at2759"/>
<dbReference type="EMBL" id="VFQX01000002">
    <property type="protein sequence ID" value="KAF0984810.1"/>
    <property type="molecule type" value="Genomic_DNA"/>
</dbReference>
<reference evidence="2 3" key="1">
    <citation type="journal article" date="2019" name="Sci. Rep.">
        <title>Nanopore sequencing improves the draft genome of the human pathogenic amoeba Naegleria fowleri.</title>
        <authorList>
            <person name="Liechti N."/>
            <person name="Schurch N."/>
            <person name="Bruggmann R."/>
            <person name="Wittwer M."/>
        </authorList>
    </citation>
    <scope>NUCLEOTIDE SEQUENCE [LARGE SCALE GENOMIC DNA]</scope>
    <source>
        <strain evidence="2 3">ATCC 30894</strain>
    </source>
</reference>
<gene>
    <name evidence="2" type="ORF">FDP41_000709</name>
</gene>
<evidence type="ECO:0008006" key="4">
    <source>
        <dbReference type="Google" id="ProtNLM"/>
    </source>
</evidence>
<dbReference type="AlphaFoldDB" id="A0A6A5CH27"/>
<dbReference type="VEuPathDB" id="AmoebaDB:NfTy_031370"/>
<dbReference type="VEuPathDB" id="AmoebaDB:FDP41_000709"/>
<proteinExistence type="predicted"/>
<name>A0A6A5CH27_NAEFO</name>
<dbReference type="GeneID" id="68107927"/>
<feature type="region of interest" description="Disordered" evidence="1">
    <location>
        <begin position="1"/>
        <end position="23"/>
    </location>
</feature>
<dbReference type="Proteomes" id="UP000444721">
    <property type="component" value="Unassembled WGS sequence"/>
</dbReference>
<evidence type="ECO:0000313" key="2">
    <source>
        <dbReference type="EMBL" id="KAF0984810.1"/>
    </source>
</evidence>
<dbReference type="RefSeq" id="XP_044569523.1">
    <property type="nucleotide sequence ID" value="XM_044710796.1"/>
</dbReference>
<sequence>MPQQPSSKKQKVQAKGARYSDSNHNGVGLPKLFRPKRLFSFAELIILFRSCFKETEEERTGQYSMINKNLLSMDDDMPLTDVSFSIDNCFETLLKTVEQTFEPHRKSTLNSKNQELSPKDHFPFVENKYFVSFYSRSEKTNVHELSCLLKVLEFNCFSILTAINSNHDDGVGFMVADQALAAKVFIRHMLCLSLALEKYDMNTKQEAITETWQSSVCSCLDLLNDLVERKLVRHSSCLEVLRFVIPRTLKFFSSFGKKQTRIIWNCAESLLVQILVLSSNYDEHDEDFEELSENQNHQPAIYSTCMLVFNMVKDNLIEPQNACNWVLRAHENDPELLFHILTYLLSYCKERLEGKSEKKTKKSDVTSVVEVISLVAKSHPHIMNLFVSDMDFLISPNGTLRKLLLEVLASCSYKGNDLVNLTCLNFIISRTQDKDGFVRAKAFQILSEIGGNVSWVGSNQQLFSFVLDAACNHVFDKTKIVRIAAIDCLTSFVTNNPFSRKFPQSTILEGEKTDHEESDEKPQTLVEHSGCKNSHLNELFVPKMVFELIPKLVESLRFVLGSGPLFCKESVVSIFKLLNVLKRYNIYCNWSMLIELVHPGISDFALNEIANFFASDFLKDPTWTFLTENLTEKYQSRTVWAWGQLLKTLKDKNKQIQFDAVIEKCNQNNTDAKSLMKMLVLCNVDIRFCKLFNISNILSFLESSFDGEIGHDPKIAMCIKLVEVLISTDSSLLKWAEEFVEKFIIDLLLTYPDEMVSLIFSLPNGRRTAYYGVGKVESALWQAWSSDNAVSSHRMISFCKIVGDVCYRSCQEIKTCAIKKFNENADSMDLDDDEIAESETDNCLKETQKEQTKNMLIQKAIDETMINGFLSRYVLLLRNILNSKTSKYVKSFAVLALGKVFLVCRSLASEIYADVIGCLKSIYTATDHHLICSCLVVLADSFTVLPTEAEDNNDLLLKYVKHDNKIVADTAKRLVQDLFTRKKCKASLQSQTWNLKE</sequence>